<evidence type="ECO:0000313" key="2">
    <source>
        <dbReference type="Proteomes" id="UP001470230"/>
    </source>
</evidence>
<organism evidence="1 2">
    <name type="scientific">Tritrichomonas musculus</name>
    <dbReference type="NCBI Taxonomy" id="1915356"/>
    <lineage>
        <taxon>Eukaryota</taxon>
        <taxon>Metamonada</taxon>
        <taxon>Parabasalia</taxon>
        <taxon>Tritrichomonadida</taxon>
        <taxon>Tritrichomonadidae</taxon>
        <taxon>Tritrichomonas</taxon>
    </lineage>
</organism>
<dbReference type="Proteomes" id="UP001470230">
    <property type="component" value="Unassembled WGS sequence"/>
</dbReference>
<comment type="caution">
    <text evidence="1">The sequence shown here is derived from an EMBL/GenBank/DDBJ whole genome shotgun (WGS) entry which is preliminary data.</text>
</comment>
<protein>
    <submittedName>
        <fullName evidence="1">Uncharacterized protein</fullName>
    </submittedName>
</protein>
<dbReference type="EMBL" id="JAPFFF010000038">
    <property type="protein sequence ID" value="KAK8842365.1"/>
    <property type="molecule type" value="Genomic_DNA"/>
</dbReference>
<proteinExistence type="predicted"/>
<sequence>MKKTNCSCNCGNIFIKGQLVPLCFHYNIDKDGFQLCKTHYLMQSKSIEIQNTKSTKKNLHRKIGIDLKCTLCETAFRVITCDSKLYLEKSSHVHLSNEKLHQYSNNYHFYKSIKNNSILVIPFTSFMNSSSVNNNKQDSQIYLPNDPLDKQVNNKLDEGDTDFELMFSNKYDPFVGSYEYHMNIPFDEEYL</sequence>
<name>A0ABR2H814_9EUKA</name>
<gene>
    <name evidence="1" type="ORF">M9Y10_025944</name>
</gene>
<evidence type="ECO:0000313" key="1">
    <source>
        <dbReference type="EMBL" id="KAK8842365.1"/>
    </source>
</evidence>
<keyword evidence="2" id="KW-1185">Reference proteome</keyword>
<reference evidence="1 2" key="1">
    <citation type="submission" date="2024-04" db="EMBL/GenBank/DDBJ databases">
        <title>Tritrichomonas musculus Genome.</title>
        <authorList>
            <person name="Alves-Ferreira E."/>
            <person name="Grigg M."/>
            <person name="Lorenzi H."/>
            <person name="Galac M."/>
        </authorList>
    </citation>
    <scope>NUCLEOTIDE SEQUENCE [LARGE SCALE GENOMIC DNA]</scope>
    <source>
        <strain evidence="1 2">EAF2021</strain>
    </source>
</reference>
<accession>A0ABR2H814</accession>